<dbReference type="PROSITE" id="PS50968">
    <property type="entry name" value="BIOTINYL_LIPOYL"/>
    <property type="match status" value="1"/>
</dbReference>
<proteinExistence type="predicted"/>
<organism evidence="3 4">
    <name type="scientific">Geothrix rubra</name>
    <dbReference type="NCBI Taxonomy" id="2927977"/>
    <lineage>
        <taxon>Bacteria</taxon>
        <taxon>Pseudomonadati</taxon>
        <taxon>Acidobacteriota</taxon>
        <taxon>Holophagae</taxon>
        <taxon>Holophagales</taxon>
        <taxon>Holophagaceae</taxon>
        <taxon>Geothrix</taxon>
    </lineage>
</organism>
<dbReference type="InterPro" id="IPR011053">
    <property type="entry name" value="Single_hybrid_motif"/>
</dbReference>
<keyword evidence="4" id="KW-1185">Reference proteome</keyword>
<feature type="domain" description="Lipoyl-binding" evidence="2">
    <location>
        <begin position="1"/>
        <end position="74"/>
    </location>
</feature>
<accession>A0ABQ5Q6T1</accession>
<evidence type="ECO:0000256" key="1">
    <source>
        <dbReference type="ARBA" id="ARBA00023267"/>
    </source>
</evidence>
<evidence type="ECO:0000259" key="2">
    <source>
        <dbReference type="PROSITE" id="PS50968"/>
    </source>
</evidence>
<evidence type="ECO:0000313" key="4">
    <source>
        <dbReference type="Proteomes" id="UP001165089"/>
    </source>
</evidence>
<dbReference type="Proteomes" id="UP001165089">
    <property type="component" value="Unassembled WGS sequence"/>
</dbReference>
<dbReference type="InterPro" id="IPR000089">
    <property type="entry name" value="Biotin_lipoyl"/>
</dbReference>
<protein>
    <submittedName>
        <fullName evidence="3">Acetyl-CoA carboxylase biotin carboxyl carrier protein subunit</fullName>
    </submittedName>
</protein>
<dbReference type="PANTHER" id="PTHR45266">
    <property type="entry name" value="OXALOACETATE DECARBOXYLASE ALPHA CHAIN"/>
    <property type="match status" value="1"/>
</dbReference>
<reference evidence="3 4" key="1">
    <citation type="journal article" date="2023" name="Antonie Van Leeuwenhoek">
        <title>Mesoterricola silvestris gen. nov., sp. nov., Mesoterricola sediminis sp. nov., Geothrix oryzae sp. nov., Geothrix edaphica sp. nov., Geothrix rubra sp. nov., and Geothrix limicola sp. nov., six novel members of Acidobacteriota isolated from soils.</title>
        <authorList>
            <person name="Itoh H."/>
            <person name="Sugisawa Y."/>
            <person name="Mise K."/>
            <person name="Xu Z."/>
            <person name="Kuniyasu M."/>
            <person name="Ushijima N."/>
            <person name="Kawano K."/>
            <person name="Kobayashi E."/>
            <person name="Shiratori Y."/>
            <person name="Masuda Y."/>
            <person name="Senoo K."/>
        </authorList>
    </citation>
    <scope>NUCLEOTIDE SEQUENCE [LARGE SCALE GENOMIC DNA]</scope>
    <source>
        <strain evidence="3 4">Red803</strain>
    </source>
</reference>
<sequence>MGWTMAVVRAEMAGKVLELCVGEGDSVSEDQDLVIIESMKMQIPVGSPEEGTVKKVFVTADQFLNEGDPIVELG</sequence>
<comment type="caution">
    <text evidence="3">The sequence shown here is derived from an EMBL/GenBank/DDBJ whole genome shotgun (WGS) entry which is preliminary data.</text>
</comment>
<dbReference type="PANTHER" id="PTHR45266:SF3">
    <property type="entry name" value="OXALOACETATE DECARBOXYLASE ALPHA CHAIN"/>
    <property type="match status" value="1"/>
</dbReference>
<dbReference type="EMBL" id="BSDD01000003">
    <property type="protein sequence ID" value="GLH70307.1"/>
    <property type="molecule type" value="Genomic_DNA"/>
</dbReference>
<gene>
    <name evidence="3" type="primary">accB</name>
    <name evidence="3" type="ORF">GETHPA_18400</name>
</gene>
<dbReference type="SUPFAM" id="SSF51230">
    <property type="entry name" value="Single hybrid motif"/>
    <property type="match status" value="1"/>
</dbReference>
<keyword evidence="1" id="KW-0092">Biotin</keyword>
<dbReference type="Gene3D" id="2.40.50.100">
    <property type="match status" value="1"/>
</dbReference>
<evidence type="ECO:0000313" key="3">
    <source>
        <dbReference type="EMBL" id="GLH70307.1"/>
    </source>
</evidence>
<name>A0ABQ5Q6T1_9BACT</name>
<dbReference type="Pfam" id="PF00364">
    <property type="entry name" value="Biotin_lipoyl"/>
    <property type="match status" value="1"/>
</dbReference>
<dbReference type="InterPro" id="IPR050709">
    <property type="entry name" value="Biotin_Carboxyl_Carrier/Decarb"/>
</dbReference>
<dbReference type="CDD" id="cd06850">
    <property type="entry name" value="biotinyl_domain"/>
    <property type="match status" value="1"/>
</dbReference>